<dbReference type="PANTHER" id="PTHR23502:SF47">
    <property type="entry name" value="MAJOR FACILITATOR SUPERFAMILY (MFS) PROFILE DOMAIN-CONTAINING PROTEIN-RELATED"/>
    <property type="match status" value="1"/>
</dbReference>
<gene>
    <name evidence="8" type="ORF">NW755_014561</name>
</gene>
<sequence length="128" mass="14024">MASHAQTPTPPSSVPEGNSINEKKQDPRPSSDDTVMVDDPDQAITTEHDVDSKIVGWDGPDDPDNPMNWPNRKKWMITISLGMLTWVVTFASSIFSTAVRPAAIEFGVSTEVMTLGTSLFVLVRSLQH</sequence>
<feature type="region of interest" description="Disordered" evidence="6">
    <location>
        <begin position="50"/>
        <end position="69"/>
    </location>
</feature>
<keyword evidence="5" id="KW-0325">Glycoprotein</keyword>
<organism evidence="8 9">
    <name type="scientific">Fusarium falciforme</name>
    <dbReference type="NCBI Taxonomy" id="195108"/>
    <lineage>
        <taxon>Eukaryota</taxon>
        <taxon>Fungi</taxon>
        <taxon>Dikarya</taxon>
        <taxon>Ascomycota</taxon>
        <taxon>Pezizomycotina</taxon>
        <taxon>Sordariomycetes</taxon>
        <taxon>Hypocreomycetidae</taxon>
        <taxon>Hypocreales</taxon>
        <taxon>Nectriaceae</taxon>
        <taxon>Fusarium</taxon>
        <taxon>Fusarium solani species complex</taxon>
    </lineage>
</organism>
<evidence type="ECO:0000313" key="9">
    <source>
        <dbReference type="Proteomes" id="UP001152087"/>
    </source>
</evidence>
<dbReference type="GO" id="GO:0005886">
    <property type="term" value="C:plasma membrane"/>
    <property type="evidence" value="ECO:0007669"/>
    <property type="project" value="TreeGrafter"/>
</dbReference>
<proteinExistence type="predicted"/>
<keyword evidence="4 7" id="KW-0472">Membrane</keyword>
<dbReference type="SUPFAM" id="SSF103473">
    <property type="entry name" value="MFS general substrate transporter"/>
    <property type="match status" value="1"/>
</dbReference>
<dbReference type="PANTHER" id="PTHR23502">
    <property type="entry name" value="MAJOR FACILITATOR SUPERFAMILY"/>
    <property type="match status" value="1"/>
</dbReference>
<dbReference type="Proteomes" id="UP001152087">
    <property type="component" value="Unassembled WGS sequence"/>
</dbReference>
<dbReference type="OrthoDB" id="2544694at2759"/>
<accession>A0A9W8QQL3</accession>
<feature type="compositionally biased region" description="Basic and acidic residues" evidence="6">
    <location>
        <begin position="21"/>
        <end position="31"/>
    </location>
</feature>
<reference evidence="8" key="1">
    <citation type="submission" date="2022-09" db="EMBL/GenBank/DDBJ databases">
        <title>Fusarium specimens isolated from Avocado Roots.</title>
        <authorList>
            <person name="Stajich J."/>
            <person name="Roper C."/>
            <person name="Heimlech-Rivalta G."/>
        </authorList>
    </citation>
    <scope>NUCLEOTIDE SEQUENCE</scope>
    <source>
        <strain evidence="8">A02</strain>
    </source>
</reference>
<keyword evidence="9" id="KW-1185">Reference proteome</keyword>
<keyword evidence="3 7" id="KW-1133">Transmembrane helix</keyword>
<dbReference type="EMBL" id="JAOQAV010000228">
    <property type="protein sequence ID" value="KAJ4176165.1"/>
    <property type="molecule type" value="Genomic_DNA"/>
</dbReference>
<dbReference type="InterPro" id="IPR036259">
    <property type="entry name" value="MFS_trans_sf"/>
</dbReference>
<evidence type="ECO:0000256" key="4">
    <source>
        <dbReference type="ARBA" id="ARBA00023136"/>
    </source>
</evidence>
<feature type="transmembrane region" description="Helical" evidence="7">
    <location>
        <begin position="102"/>
        <end position="123"/>
    </location>
</feature>
<evidence type="ECO:0000256" key="1">
    <source>
        <dbReference type="ARBA" id="ARBA00004141"/>
    </source>
</evidence>
<dbReference type="AlphaFoldDB" id="A0A9W8QQL3"/>
<comment type="caution">
    <text evidence="8">The sequence shown here is derived from an EMBL/GenBank/DDBJ whole genome shotgun (WGS) entry which is preliminary data.</text>
</comment>
<dbReference type="GO" id="GO:0022857">
    <property type="term" value="F:transmembrane transporter activity"/>
    <property type="evidence" value="ECO:0007669"/>
    <property type="project" value="TreeGrafter"/>
</dbReference>
<evidence type="ECO:0000256" key="7">
    <source>
        <dbReference type="SAM" id="Phobius"/>
    </source>
</evidence>
<evidence type="ECO:0000256" key="6">
    <source>
        <dbReference type="SAM" id="MobiDB-lite"/>
    </source>
</evidence>
<evidence type="ECO:0000313" key="8">
    <source>
        <dbReference type="EMBL" id="KAJ4176165.1"/>
    </source>
</evidence>
<evidence type="ECO:0000256" key="5">
    <source>
        <dbReference type="ARBA" id="ARBA00023180"/>
    </source>
</evidence>
<name>A0A9W8QQL3_9HYPO</name>
<protein>
    <recommendedName>
        <fullName evidence="10">Major facilitator superfamily (MFS) profile domain-containing protein</fullName>
    </recommendedName>
</protein>
<evidence type="ECO:0000256" key="3">
    <source>
        <dbReference type="ARBA" id="ARBA00022989"/>
    </source>
</evidence>
<evidence type="ECO:0008006" key="10">
    <source>
        <dbReference type="Google" id="ProtNLM"/>
    </source>
</evidence>
<keyword evidence="2 7" id="KW-0812">Transmembrane</keyword>
<comment type="subcellular location">
    <subcellularLocation>
        <location evidence="1">Membrane</location>
        <topology evidence="1">Multi-pass membrane protein</topology>
    </subcellularLocation>
</comment>
<evidence type="ECO:0000256" key="2">
    <source>
        <dbReference type="ARBA" id="ARBA00022692"/>
    </source>
</evidence>
<feature type="transmembrane region" description="Helical" evidence="7">
    <location>
        <begin position="75"/>
        <end position="96"/>
    </location>
</feature>
<feature type="region of interest" description="Disordered" evidence="6">
    <location>
        <begin position="1"/>
        <end position="45"/>
    </location>
</feature>